<evidence type="ECO:0000256" key="5">
    <source>
        <dbReference type="PIRSR" id="PIRSR601519-1"/>
    </source>
</evidence>
<dbReference type="AlphaFoldDB" id="A0A8H7V1X5"/>
<comment type="caution">
    <text evidence="8">The sequence shown here is derived from an EMBL/GenBank/DDBJ whole genome shotgun (WGS) entry which is preliminary data.</text>
</comment>
<keyword evidence="2 6" id="KW-0409">Iron storage</keyword>
<dbReference type="EC" id="1.16.3.1" evidence="6"/>
<dbReference type="Pfam" id="PF00210">
    <property type="entry name" value="Ferritin"/>
    <property type="match status" value="1"/>
</dbReference>
<evidence type="ECO:0000256" key="4">
    <source>
        <dbReference type="ARBA" id="ARBA00023004"/>
    </source>
</evidence>
<name>A0A8H7V1X5_9FUNG</name>
<comment type="similarity">
    <text evidence="1 6">Belongs to the ferritin family.</text>
</comment>
<dbReference type="GO" id="GO:0008199">
    <property type="term" value="F:ferric iron binding"/>
    <property type="evidence" value="ECO:0007669"/>
    <property type="project" value="InterPro"/>
</dbReference>
<keyword evidence="4 5" id="KW-0408">Iron</keyword>
<sequence>MSLAKQNFACQSEEALNQQVNTELQASQVYLSMAAWAQHSSVALPGLEKYFRESANEASCIYFVMEREHAQQLIDYINTRGGRVVLRALQAPETDWKSAKNAIESALQLEKDVNKSLLNLHKIADGQGDPQMCDFIESVYLGEQVEAIKKLADMVTQLNRVGEGLGVYLWDQQLYREGTGAGSRATAGPHA</sequence>
<keyword evidence="6" id="KW-0560">Oxidoreductase</keyword>
<dbReference type="SUPFAM" id="SSF47240">
    <property type="entry name" value="Ferritin-like"/>
    <property type="match status" value="1"/>
</dbReference>
<dbReference type="InterPro" id="IPR008331">
    <property type="entry name" value="Ferritin_DPS_dom"/>
</dbReference>
<evidence type="ECO:0000256" key="2">
    <source>
        <dbReference type="ARBA" id="ARBA00022434"/>
    </source>
</evidence>
<accession>A0A8H7V1X5</accession>
<feature type="binding site" evidence="5">
    <location>
        <position position="66"/>
    </location>
    <ligand>
        <name>Fe cation</name>
        <dbReference type="ChEBI" id="CHEBI:24875"/>
        <label>1</label>
    </ligand>
</feature>
<proteinExistence type="inferred from homology"/>
<evidence type="ECO:0000256" key="3">
    <source>
        <dbReference type="ARBA" id="ARBA00022723"/>
    </source>
</evidence>
<feature type="domain" description="Ferritin-like diiron" evidence="7">
    <location>
        <begin position="6"/>
        <end position="162"/>
    </location>
</feature>
<dbReference type="GO" id="GO:0008198">
    <property type="term" value="F:ferrous iron binding"/>
    <property type="evidence" value="ECO:0007669"/>
    <property type="project" value="TreeGrafter"/>
</dbReference>
<keyword evidence="9" id="KW-1185">Reference proteome</keyword>
<dbReference type="GO" id="GO:0004322">
    <property type="term" value="F:ferroxidase activity"/>
    <property type="evidence" value="ECO:0007669"/>
    <property type="project" value="UniProtKB-EC"/>
</dbReference>
<dbReference type="EMBL" id="JAEPRC010000207">
    <property type="protein sequence ID" value="KAG2204170.1"/>
    <property type="molecule type" value="Genomic_DNA"/>
</dbReference>
<comment type="catalytic activity">
    <reaction evidence="6">
        <text>4 Fe(2+) + O2 + 4 H(+) = 4 Fe(3+) + 2 H2O</text>
        <dbReference type="Rhea" id="RHEA:11148"/>
        <dbReference type="ChEBI" id="CHEBI:15377"/>
        <dbReference type="ChEBI" id="CHEBI:15378"/>
        <dbReference type="ChEBI" id="CHEBI:15379"/>
        <dbReference type="ChEBI" id="CHEBI:29033"/>
        <dbReference type="ChEBI" id="CHEBI:29034"/>
        <dbReference type="EC" id="1.16.3.1"/>
    </reaction>
</comment>
<reference evidence="8" key="1">
    <citation type="submission" date="2020-12" db="EMBL/GenBank/DDBJ databases">
        <title>Metabolic potential, ecology and presence of endohyphal bacteria is reflected in genomic diversity of Mucoromycotina.</title>
        <authorList>
            <person name="Muszewska A."/>
            <person name="Okrasinska A."/>
            <person name="Steczkiewicz K."/>
            <person name="Drgas O."/>
            <person name="Orlowska M."/>
            <person name="Perlinska-Lenart U."/>
            <person name="Aleksandrzak-Piekarczyk T."/>
            <person name="Szatraj K."/>
            <person name="Zielenkiewicz U."/>
            <person name="Pilsyk S."/>
            <person name="Malc E."/>
            <person name="Mieczkowski P."/>
            <person name="Kruszewska J.S."/>
            <person name="Biernat P."/>
            <person name="Pawlowska J."/>
        </authorList>
    </citation>
    <scope>NUCLEOTIDE SEQUENCE</scope>
    <source>
        <strain evidence="8">CBS 226.32</strain>
    </source>
</reference>
<dbReference type="InterPro" id="IPR012347">
    <property type="entry name" value="Ferritin-like"/>
</dbReference>
<dbReference type="InterPro" id="IPR009040">
    <property type="entry name" value="Ferritin-like_diiron"/>
</dbReference>
<evidence type="ECO:0000259" key="7">
    <source>
        <dbReference type="PROSITE" id="PS50905"/>
    </source>
</evidence>
<dbReference type="GO" id="GO:0006826">
    <property type="term" value="P:iron ion transport"/>
    <property type="evidence" value="ECO:0007669"/>
    <property type="project" value="InterPro"/>
</dbReference>
<dbReference type="Proteomes" id="UP000650833">
    <property type="component" value="Unassembled WGS sequence"/>
</dbReference>
<organism evidence="8 9">
    <name type="scientific">Mucor plumbeus</name>
    <dbReference type="NCBI Taxonomy" id="97098"/>
    <lineage>
        <taxon>Eukaryota</taxon>
        <taxon>Fungi</taxon>
        <taxon>Fungi incertae sedis</taxon>
        <taxon>Mucoromycota</taxon>
        <taxon>Mucoromycotina</taxon>
        <taxon>Mucoromycetes</taxon>
        <taxon>Mucorales</taxon>
        <taxon>Mucorineae</taxon>
        <taxon>Mucoraceae</taxon>
        <taxon>Mucor</taxon>
    </lineage>
</organism>
<keyword evidence="3 5" id="KW-0479">Metal-binding</keyword>
<dbReference type="PROSITE" id="PS00204">
    <property type="entry name" value="FERRITIN_2"/>
    <property type="match status" value="1"/>
</dbReference>
<feature type="binding site" evidence="5">
    <location>
        <position position="69"/>
    </location>
    <ligand>
        <name>Fe cation</name>
        <dbReference type="ChEBI" id="CHEBI:24875"/>
        <label>1</label>
    </ligand>
</feature>
<dbReference type="PANTHER" id="PTHR11431">
    <property type="entry name" value="FERRITIN"/>
    <property type="match status" value="1"/>
</dbReference>
<feature type="binding site" evidence="5">
    <location>
        <position position="144"/>
    </location>
    <ligand>
        <name>Fe cation</name>
        <dbReference type="ChEBI" id="CHEBI:24875"/>
        <label>1</label>
    </ligand>
</feature>
<dbReference type="FunFam" id="1.20.1260.10:FF:000002">
    <property type="entry name" value="Ferritin, mitochondrial"/>
    <property type="match status" value="1"/>
</dbReference>
<dbReference type="InterPro" id="IPR001519">
    <property type="entry name" value="Ferritin"/>
</dbReference>
<evidence type="ECO:0000313" key="8">
    <source>
        <dbReference type="EMBL" id="KAG2204170.1"/>
    </source>
</evidence>
<evidence type="ECO:0000256" key="6">
    <source>
        <dbReference type="RuleBase" id="RU361145"/>
    </source>
</evidence>
<feature type="binding site" evidence="5">
    <location>
        <position position="23"/>
    </location>
    <ligand>
        <name>Fe cation</name>
        <dbReference type="ChEBI" id="CHEBI:24875"/>
        <label>1</label>
    </ligand>
</feature>
<protein>
    <recommendedName>
        <fullName evidence="6">Ferritin</fullName>
        <ecNumber evidence="6">1.16.3.1</ecNumber>
    </recommendedName>
</protein>
<dbReference type="GO" id="GO:0005737">
    <property type="term" value="C:cytoplasm"/>
    <property type="evidence" value="ECO:0007669"/>
    <property type="project" value="TreeGrafter"/>
</dbReference>
<evidence type="ECO:0000313" key="9">
    <source>
        <dbReference type="Proteomes" id="UP000650833"/>
    </source>
</evidence>
<comment type="function">
    <text evidence="6">Stores iron in a soluble, non-toxic, readily available form. Important for iron homeostasis. Iron is taken up in the ferrous form and deposited as ferric hydroxides after oxidation.</text>
</comment>
<dbReference type="GO" id="GO:0006879">
    <property type="term" value="P:intracellular iron ion homeostasis"/>
    <property type="evidence" value="ECO:0007669"/>
    <property type="project" value="UniProtKB-KW"/>
</dbReference>
<dbReference type="OrthoDB" id="186462at2759"/>
<dbReference type="PROSITE" id="PS50905">
    <property type="entry name" value="FERRITIN_LIKE"/>
    <property type="match status" value="1"/>
</dbReference>
<dbReference type="PANTHER" id="PTHR11431:SF75">
    <property type="entry name" value="FERRITIN"/>
    <property type="match status" value="1"/>
</dbReference>
<gene>
    <name evidence="8" type="ORF">INT46_010281</name>
</gene>
<dbReference type="InterPro" id="IPR009078">
    <property type="entry name" value="Ferritin-like_SF"/>
</dbReference>
<dbReference type="InterPro" id="IPR014034">
    <property type="entry name" value="Ferritin_CS"/>
</dbReference>
<evidence type="ECO:0000256" key="1">
    <source>
        <dbReference type="ARBA" id="ARBA00007513"/>
    </source>
</evidence>
<dbReference type="Gene3D" id="1.20.1260.10">
    <property type="match status" value="1"/>
</dbReference>
<dbReference type="CDD" id="cd01056">
    <property type="entry name" value="Euk_Ferritin"/>
    <property type="match status" value="1"/>
</dbReference>
<feature type="binding site" evidence="5">
    <location>
        <position position="110"/>
    </location>
    <ligand>
        <name>Fe cation</name>
        <dbReference type="ChEBI" id="CHEBI:24875"/>
        <label>1</label>
    </ligand>
</feature>